<proteinExistence type="predicted"/>
<evidence type="ECO:0000313" key="3">
    <source>
        <dbReference type="Proteomes" id="UP000630353"/>
    </source>
</evidence>
<comment type="caution">
    <text evidence="2">The sequence shown here is derived from an EMBL/GenBank/DDBJ whole genome shotgun (WGS) entry which is preliminary data.</text>
</comment>
<organism evidence="2 3">
    <name type="scientific">Thalassobaculum fulvum</name>
    <dbReference type="NCBI Taxonomy" id="1633335"/>
    <lineage>
        <taxon>Bacteria</taxon>
        <taxon>Pseudomonadati</taxon>
        <taxon>Pseudomonadota</taxon>
        <taxon>Alphaproteobacteria</taxon>
        <taxon>Rhodospirillales</taxon>
        <taxon>Thalassobaculaceae</taxon>
        <taxon>Thalassobaculum</taxon>
    </lineage>
</organism>
<sequence>MTTVTAESQQQKQDDLDPVDRDSLHTLPLKIVPLRLAALSRARMIKTSRLESEIELFRDAGVGLIQIKSLPDFIQADPEDVEADLEVLHRLGDLNSFDVFSLRNSLRDLKIDVRSAGDLQLSGTMEEKLTEYMKSFTRPLVVNVFGATNDNIQNSGQIIHMFTNIDREVALKNMKKIAQMMGITIADIPDFLEKYGDIYLSLSYFRRCLDEIVPKFDQFTEWMDEVKTTMLRENRQLMDKCTFVNDGLNEVLSSVTGRFESFDRNSQTFWENISMDSFQALHRLIIAHHETIGGVLCGLTVKLNSWEQKFPNHAGSPQKRADFILAEMAPGLDRLIRLERSAPSTTM</sequence>
<feature type="compositionally biased region" description="Basic and acidic residues" evidence="1">
    <location>
        <begin position="12"/>
        <end position="21"/>
    </location>
</feature>
<feature type="compositionally biased region" description="Polar residues" evidence="1">
    <location>
        <begin position="1"/>
        <end position="11"/>
    </location>
</feature>
<gene>
    <name evidence="2" type="ORF">GCM10017083_06190</name>
</gene>
<reference evidence="2" key="2">
    <citation type="submission" date="2020-09" db="EMBL/GenBank/DDBJ databases">
        <authorList>
            <person name="Sun Q."/>
            <person name="Kim S."/>
        </authorList>
    </citation>
    <scope>NUCLEOTIDE SEQUENCE</scope>
    <source>
        <strain evidence="2">KCTC 42651</strain>
    </source>
</reference>
<dbReference type="EMBL" id="BMZS01000002">
    <property type="protein sequence ID" value="GHD41845.1"/>
    <property type="molecule type" value="Genomic_DNA"/>
</dbReference>
<evidence type="ECO:0000256" key="1">
    <source>
        <dbReference type="SAM" id="MobiDB-lite"/>
    </source>
</evidence>
<keyword evidence="3" id="KW-1185">Reference proteome</keyword>
<dbReference type="Proteomes" id="UP000630353">
    <property type="component" value="Unassembled WGS sequence"/>
</dbReference>
<name>A0A919CN38_9PROT</name>
<protein>
    <submittedName>
        <fullName evidence="2">Uncharacterized protein</fullName>
    </submittedName>
</protein>
<feature type="region of interest" description="Disordered" evidence="1">
    <location>
        <begin position="1"/>
        <end position="21"/>
    </location>
</feature>
<reference evidence="2" key="1">
    <citation type="journal article" date="2014" name="Int. J. Syst. Evol. Microbiol.">
        <title>Complete genome sequence of Corynebacterium casei LMG S-19264T (=DSM 44701T), isolated from a smear-ripened cheese.</title>
        <authorList>
            <consortium name="US DOE Joint Genome Institute (JGI-PGF)"/>
            <person name="Walter F."/>
            <person name="Albersmeier A."/>
            <person name="Kalinowski J."/>
            <person name="Ruckert C."/>
        </authorList>
    </citation>
    <scope>NUCLEOTIDE SEQUENCE</scope>
    <source>
        <strain evidence="2">KCTC 42651</strain>
    </source>
</reference>
<accession>A0A919CN38</accession>
<evidence type="ECO:0000313" key="2">
    <source>
        <dbReference type="EMBL" id="GHD41845.1"/>
    </source>
</evidence>
<dbReference type="AlphaFoldDB" id="A0A919CN38"/>
<dbReference type="RefSeq" id="WP_189987477.1">
    <property type="nucleotide sequence ID" value="NZ_BMZS01000002.1"/>
</dbReference>